<evidence type="ECO:0000313" key="2">
    <source>
        <dbReference type="EMBL" id="RKX66153.1"/>
    </source>
</evidence>
<sequence length="86" mass="9717">MAVIVILSVGVVIGLFLNRYDAVLRVANWLTQIVIFILLFVLGYSIGQNHAIFRNIETIGIKSFFFSLGTILGSILFVKLIWKKIF</sequence>
<evidence type="ECO:0008006" key="4">
    <source>
        <dbReference type="Google" id="ProtNLM"/>
    </source>
</evidence>
<evidence type="ECO:0000313" key="3">
    <source>
        <dbReference type="Proteomes" id="UP000282321"/>
    </source>
</evidence>
<keyword evidence="1" id="KW-0812">Transmembrane</keyword>
<accession>A0A660S7R1</accession>
<keyword evidence="1" id="KW-0472">Membrane</keyword>
<reference evidence="2 3" key="1">
    <citation type="submission" date="2018-06" db="EMBL/GenBank/DDBJ databases">
        <title>Extensive metabolic versatility and redundancy in microbially diverse, dynamic hydrothermal sediments.</title>
        <authorList>
            <person name="Dombrowski N."/>
            <person name="Teske A."/>
            <person name="Baker B.J."/>
        </authorList>
    </citation>
    <scope>NUCLEOTIDE SEQUENCE [LARGE SCALE GENOMIC DNA]</scope>
    <source>
        <strain evidence="2">B35_G9</strain>
    </source>
</reference>
<feature type="transmembrane region" description="Helical" evidence="1">
    <location>
        <begin position="59"/>
        <end position="82"/>
    </location>
</feature>
<dbReference type="Proteomes" id="UP000282321">
    <property type="component" value="Unassembled WGS sequence"/>
</dbReference>
<proteinExistence type="predicted"/>
<evidence type="ECO:0000256" key="1">
    <source>
        <dbReference type="SAM" id="Phobius"/>
    </source>
</evidence>
<gene>
    <name evidence="2" type="ORF">DRP44_04755</name>
</gene>
<dbReference type="InterPro" id="IPR005642">
    <property type="entry name" value="LysO"/>
</dbReference>
<comment type="caution">
    <text evidence="2">The sequence shown here is derived from an EMBL/GenBank/DDBJ whole genome shotgun (WGS) entry which is preliminary data.</text>
</comment>
<name>A0A660S7R1_UNCT6</name>
<protein>
    <recommendedName>
        <fullName evidence="4">DUF340 domain-containing protein</fullName>
    </recommendedName>
</protein>
<dbReference type="AlphaFoldDB" id="A0A660S7R1"/>
<dbReference type="GO" id="GO:0015661">
    <property type="term" value="F:L-lysine efflux transmembrane transporter activity"/>
    <property type="evidence" value="ECO:0007669"/>
    <property type="project" value="InterPro"/>
</dbReference>
<dbReference type="EMBL" id="QNBC01000054">
    <property type="protein sequence ID" value="RKX66153.1"/>
    <property type="molecule type" value="Genomic_DNA"/>
</dbReference>
<organism evidence="2 3">
    <name type="scientific">candidate division TA06 bacterium</name>
    <dbReference type="NCBI Taxonomy" id="2250710"/>
    <lineage>
        <taxon>Bacteria</taxon>
        <taxon>Bacteria division TA06</taxon>
    </lineage>
</organism>
<dbReference type="Pfam" id="PF03956">
    <property type="entry name" value="Lys_export"/>
    <property type="match status" value="1"/>
</dbReference>
<keyword evidence="1" id="KW-1133">Transmembrane helix</keyword>
<feature type="transmembrane region" description="Helical" evidence="1">
    <location>
        <begin position="29"/>
        <end position="47"/>
    </location>
</feature>